<feature type="region of interest" description="Disordered" evidence="1">
    <location>
        <begin position="39"/>
        <end position="79"/>
    </location>
</feature>
<name>A0AAN9Y4N0_9HEMI</name>
<gene>
    <name evidence="3" type="ORF">V9T40_001713</name>
</gene>
<organism evidence="3 4">
    <name type="scientific">Parthenolecanium corni</name>
    <dbReference type="NCBI Taxonomy" id="536013"/>
    <lineage>
        <taxon>Eukaryota</taxon>
        <taxon>Metazoa</taxon>
        <taxon>Ecdysozoa</taxon>
        <taxon>Arthropoda</taxon>
        <taxon>Hexapoda</taxon>
        <taxon>Insecta</taxon>
        <taxon>Pterygota</taxon>
        <taxon>Neoptera</taxon>
        <taxon>Paraneoptera</taxon>
        <taxon>Hemiptera</taxon>
        <taxon>Sternorrhyncha</taxon>
        <taxon>Coccoidea</taxon>
        <taxon>Coccidae</taxon>
        <taxon>Parthenolecanium</taxon>
    </lineage>
</organism>
<dbReference type="EMBL" id="JBBCAQ010000022">
    <property type="protein sequence ID" value="KAK7590100.1"/>
    <property type="molecule type" value="Genomic_DNA"/>
</dbReference>
<keyword evidence="4" id="KW-1185">Reference proteome</keyword>
<feature type="compositionally biased region" description="Low complexity" evidence="1">
    <location>
        <begin position="93"/>
        <end position="118"/>
    </location>
</feature>
<dbReference type="AlphaFoldDB" id="A0AAN9Y4N0"/>
<comment type="caution">
    <text evidence="3">The sequence shown here is derived from an EMBL/GenBank/DDBJ whole genome shotgun (WGS) entry which is preliminary data.</text>
</comment>
<evidence type="ECO:0000313" key="4">
    <source>
        <dbReference type="Proteomes" id="UP001367676"/>
    </source>
</evidence>
<sequence>MIILAVATTWWLLVGKSIALPTPVYYGTSPSPAPVLIDSGLGSSSTENEASSSLKNSSVSASAGSTNSAAIDSESSSSLNAGKIRDDEFSVITSNSSSSSTTSTTTTTTTTTSPHSSTDIVNSVPMTSSSTASGYTSSSSPTESSSAPEYAFSFAELLSAITAEFVFNVAGDHILFPVAEDRNDDQRLHTTAIMVAELLQKLHITPEVYRILNTSAVAVAQVVWKGRQRGANPVARVLQLTVEAAMRDPLLRDEYLAVKTRLANQIYSLPPQHGKFASTKSQTLYDVMADQLVYAEKLMKDARVKKLFMSVSFFKASQFDEASVPVWVRNQTSLARAMFQLARQSKWRNEVQRVFDEAVIENLEKYDAMAGDDESFFQALQEKIEQNVTLNAELKKMGSQFALSKT</sequence>
<feature type="compositionally biased region" description="Low complexity" evidence="1">
    <location>
        <begin position="127"/>
        <end position="144"/>
    </location>
</feature>
<evidence type="ECO:0000256" key="1">
    <source>
        <dbReference type="SAM" id="MobiDB-lite"/>
    </source>
</evidence>
<feature type="chain" id="PRO_5042814930" evidence="2">
    <location>
        <begin position="20"/>
        <end position="406"/>
    </location>
</feature>
<evidence type="ECO:0000256" key="2">
    <source>
        <dbReference type="SAM" id="SignalP"/>
    </source>
</evidence>
<protein>
    <submittedName>
        <fullName evidence="3">Uncharacterized protein</fullName>
    </submittedName>
</protein>
<feature type="compositionally biased region" description="Low complexity" evidence="1">
    <location>
        <begin position="43"/>
        <end position="78"/>
    </location>
</feature>
<evidence type="ECO:0000313" key="3">
    <source>
        <dbReference type="EMBL" id="KAK7590100.1"/>
    </source>
</evidence>
<accession>A0AAN9Y4N0</accession>
<proteinExistence type="predicted"/>
<feature type="signal peptide" evidence="2">
    <location>
        <begin position="1"/>
        <end position="19"/>
    </location>
</feature>
<reference evidence="3 4" key="1">
    <citation type="submission" date="2024-03" db="EMBL/GenBank/DDBJ databases">
        <title>Adaptation during the transition from Ophiocordyceps entomopathogen to insect associate is accompanied by gene loss and intensified selection.</title>
        <authorList>
            <person name="Ward C.M."/>
            <person name="Onetto C.A."/>
            <person name="Borneman A.R."/>
        </authorList>
    </citation>
    <scope>NUCLEOTIDE SEQUENCE [LARGE SCALE GENOMIC DNA]</scope>
    <source>
        <strain evidence="3">AWRI1</strain>
        <tissue evidence="3">Single Adult Female</tissue>
    </source>
</reference>
<dbReference type="Proteomes" id="UP001367676">
    <property type="component" value="Unassembled WGS sequence"/>
</dbReference>
<keyword evidence="2" id="KW-0732">Signal</keyword>
<feature type="region of interest" description="Disordered" evidence="1">
    <location>
        <begin position="93"/>
        <end position="144"/>
    </location>
</feature>